<dbReference type="AlphaFoldDB" id="A0A836C3M4"/>
<feature type="region of interest" description="Disordered" evidence="1">
    <location>
        <begin position="69"/>
        <end position="183"/>
    </location>
</feature>
<sequence length="183" mass="18076">MRSITSARLRAAALPRPAAPMLSSPSGPLQLRRVCNCAPGAGESGLAGHRISERGPAFEVVSTEDAFAGPTVSLQPDDIPANLPSPEPSTTTVGDGTSAEGGSGGGGVPEPAALEDPGVQLEAASHSAQEAEARAEAAAGTKPDASGSSQQTPTAGPGDMLSALRDAATMQTGGRANSVCPPR</sequence>
<protein>
    <submittedName>
        <fullName evidence="2">Uncharacterized protein</fullName>
    </submittedName>
</protein>
<proteinExistence type="predicted"/>
<feature type="compositionally biased region" description="Gly residues" evidence="1">
    <location>
        <begin position="99"/>
        <end position="108"/>
    </location>
</feature>
<gene>
    <name evidence="2" type="ORF">HYH03_004099</name>
</gene>
<reference evidence="2" key="1">
    <citation type="journal article" date="2020" name="bioRxiv">
        <title>Comparative genomics of Chlamydomonas.</title>
        <authorList>
            <person name="Craig R.J."/>
            <person name="Hasan A.R."/>
            <person name="Ness R.W."/>
            <person name="Keightley P.D."/>
        </authorList>
    </citation>
    <scope>NUCLEOTIDE SEQUENCE</scope>
    <source>
        <strain evidence="2">CCAP 11/70</strain>
    </source>
</reference>
<organism evidence="2 3">
    <name type="scientific">Edaphochlamys debaryana</name>
    <dbReference type="NCBI Taxonomy" id="47281"/>
    <lineage>
        <taxon>Eukaryota</taxon>
        <taxon>Viridiplantae</taxon>
        <taxon>Chlorophyta</taxon>
        <taxon>core chlorophytes</taxon>
        <taxon>Chlorophyceae</taxon>
        <taxon>CS clade</taxon>
        <taxon>Chlamydomonadales</taxon>
        <taxon>Chlamydomonadales incertae sedis</taxon>
        <taxon>Edaphochlamys</taxon>
    </lineage>
</organism>
<evidence type="ECO:0000256" key="1">
    <source>
        <dbReference type="SAM" id="MobiDB-lite"/>
    </source>
</evidence>
<feature type="compositionally biased region" description="Low complexity" evidence="1">
    <location>
        <begin position="1"/>
        <end position="26"/>
    </location>
</feature>
<evidence type="ECO:0000313" key="2">
    <source>
        <dbReference type="EMBL" id="KAG2497829.1"/>
    </source>
</evidence>
<evidence type="ECO:0000313" key="3">
    <source>
        <dbReference type="Proteomes" id="UP000612055"/>
    </source>
</evidence>
<dbReference type="EMBL" id="JAEHOE010000012">
    <property type="protein sequence ID" value="KAG2497829.1"/>
    <property type="molecule type" value="Genomic_DNA"/>
</dbReference>
<comment type="caution">
    <text evidence="2">The sequence shown here is derived from an EMBL/GenBank/DDBJ whole genome shotgun (WGS) entry which is preliminary data.</text>
</comment>
<accession>A0A836C3M4</accession>
<keyword evidence="3" id="KW-1185">Reference proteome</keyword>
<dbReference type="Proteomes" id="UP000612055">
    <property type="component" value="Unassembled WGS sequence"/>
</dbReference>
<feature type="region of interest" description="Disordered" evidence="1">
    <location>
        <begin position="1"/>
        <end position="28"/>
    </location>
</feature>
<name>A0A836C3M4_9CHLO</name>